<dbReference type="EMBL" id="JABSTU010000010">
    <property type="protein sequence ID" value="KAH8019991.1"/>
    <property type="molecule type" value="Genomic_DNA"/>
</dbReference>
<gene>
    <name evidence="2" type="ORF">HPB51_023807</name>
</gene>
<feature type="compositionally biased region" description="Basic and acidic residues" evidence="1">
    <location>
        <begin position="62"/>
        <end position="83"/>
    </location>
</feature>
<keyword evidence="3" id="KW-1185">Reference proteome</keyword>
<reference evidence="2" key="2">
    <citation type="submission" date="2021-09" db="EMBL/GenBank/DDBJ databases">
        <authorList>
            <person name="Jia N."/>
            <person name="Wang J."/>
            <person name="Shi W."/>
            <person name="Du L."/>
            <person name="Sun Y."/>
            <person name="Zhan W."/>
            <person name="Jiang J."/>
            <person name="Wang Q."/>
            <person name="Zhang B."/>
            <person name="Ji P."/>
            <person name="Sakyi L.B."/>
            <person name="Cui X."/>
            <person name="Yuan T."/>
            <person name="Jiang B."/>
            <person name="Yang W."/>
            <person name="Lam T.T.-Y."/>
            <person name="Chang Q."/>
            <person name="Ding S."/>
            <person name="Wang X."/>
            <person name="Zhu J."/>
            <person name="Ruan X."/>
            <person name="Zhao L."/>
            <person name="Wei J."/>
            <person name="Que T."/>
            <person name="Du C."/>
            <person name="Cheng J."/>
            <person name="Dai P."/>
            <person name="Han X."/>
            <person name="Huang E."/>
            <person name="Gao Y."/>
            <person name="Liu J."/>
            <person name="Shao H."/>
            <person name="Ye R."/>
            <person name="Li L."/>
            <person name="Wei W."/>
            <person name="Wang X."/>
            <person name="Wang C."/>
            <person name="Huo Q."/>
            <person name="Li W."/>
            <person name="Guo W."/>
            <person name="Chen H."/>
            <person name="Chen S."/>
            <person name="Zhou L."/>
            <person name="Zhou L."/>
            <person name="Ni X."/>
            <person name="Tian J."/>
            <person name="Zhou Y."/>
            <person name="Sheng Y."/>
            <person name="Liu T."/>
            <person name="Pan Y."/>
            <person name="Xia L."/>
            <person name="Li J."/>
            <person name="Zhao F."/>
            <person name="Cao W."/>
        </authorList>
    </citation>
    <scope>NUCLEOTIDE SEQUENCE</scope>
    <source>
        <strain evidence="2">Rmic-2018</strain>
        <tissue evidence="2">Larvae</tissue>
    </source>
</reference>
<comment type="caution">
    <text evidence="2">The sequence shown here is derived from an EMBL/GenBank/DDBJ whole genome shotgun (WGS) entry which is preliminary data.</text>
</comment>
<dbReference type="Proteomes" id="UP000821866">
    <property type="component" value="Chromosome 8"/>
</dbReference>
<sequence length="142" mass="15443">MLVRIADYRVIVMTYAQAPRLIFAHVAASKIHPRNLLARLSVFGARALILLALDHAKDATFTSHADRQGNLKRSDKNRFHRETTSPSCRRGPLSAANTSKPGQDWGPPRSFSKPAPLSAATCSLQDALAKSREEAAAAKPEA</sequence>
<evidence type="ECO:0000313" key="2">
    <source>
        <dbReference type="EMBL" id="KAH8019991.1"/>
    </source>
</evidence>
<accession>A0A9J6DD14</accession>
<organism evidence="2 3">
    <name type="scientific">Rhipicephalus microplus</name>
    <name type="common">Cattle tick</name>
    <name type="synonym">Boophilus microplus</name>
    <dbReference type="NCBI Taxonomy" id="6941"/>
    <lineage>
        <taxon>Eukaryota</taxon>
        <taxon>Metazoa</taxon>
        <taxon>Ecdysozoa</taxon>
        <taxon>Arthropoda</taxon>
        <taxon>Chelicerata</taxon>
        <taxon>Arachnida</taxon>
        <taxon>Acari</taxon>
        <taxon>Parasitiformes</taxon>
        <taxon>Ixodida</taxon>
        <taxon>Ixodoidea</taxon>
        <taxon>Ixodidae</taxon>
        <taxon>Rhipicephalinae</taxon>
        <taxon>Rhipicephalus</taxon>
        <taxon>Boophilus</taxon>
    </lineage>
</organism>
<protein>
    <submittedName>
        <fullName evidence="2">Uncharacterized protein</fullName>
    </submittedName>
</protein>
<proteinExistence type="predicted"/>
<name>A0A9J6DD14_RHIMP</name>
<feature type="region of interest" description="Disordered" evidence="1">
    <location>
        <begin position="62"/>
        <end position="118"/>
    </location>
</feature>
<dbReference type="AlphaFoldDB" id="A0A9J6DD14"/>
<reference evidence="2" key="1">
    <citation type="journal article" date="2020" name="Cell">
        <title>Large-Scale Comparative Analyses of Tick Genomes Elucidate Their Genetic Diversity and Vector Capacities.</title>
        <authorList>
            <consortium name="Tick Genome and Microbiome Consortium (TIGMIC)"/>
            <person name="Jia N."/>
            <person name="Wang J."/>
            <person name="Shi W."/>
            <person name="Du L."/>
            <person name="Sun Y."/>
            <person name="Zhan W."/>
            <person name="Jiang J.F."/>
            <person name="Wang Q."/>
            <person name="Zhang B."/>
            <person name="Ji P."/>
            <person name="Bell-Sakyi L."/>
            <person name="Cui X.M."/>
            <person name="Yuan T.T."/>
            <person name="Jiang B.G."/>
            <person name="Yang W.F."/>
            <person name="Lam T.T."/>
            <person name="Chang Q.C."/>
            <person name="Ding S.J."/>
            <person name="Wang X.J."/>
            <person name="Zhu J.G."/>
            <person name="Ruan X.D."/>
            <person name="Zhao L."/>
            <person name="Wei J.T."/>
            <person name="Ye R.Z."/>
            <person name="Que T.C."/>
            <person name="Du C.H."/>
            <person name="Zhou Y.H."/>
            <person name="Cheng J.X."/>
            <person name="Dai P.F."/>
            <person name="Guo W.B."/>
            <person name="Han X.H."/>
            <person name="Huang E.J."/>
            <person name="Li L.F."/>
            <person name="Wei W."/>
            <person name="Gao Y.C."/>
            <person name="Liu J.Z."/>
            <person name="Shao H.Z."/>
            <person name="Wang X."/>
            <person name="Wang C.C."/>
            <person name="Yang T.C."/>
            <person name="Huo Q.B."/>
            <person name="Li W."/>
            <person name="Chen H.Y."/>
            <person name="Chen S.E."/>
            <person name="Zhou L.G."/>
            <person name="Ni X.B."/>
            <person name="Tian J.H."/>
            <person name="Sheng Y."/>
            <person name="Liu T."/>
            <person name="Pan Y.S."/>
            <person name="Xia L.Y."/>
            <person name="Li J."/>
            <person name="Zhao F."/>
            <person name="Cao W.C."/>
        </authorList>
    </citation>
    <scope>NUCLEOTIDE SEQUENCE</scope>
    <source>
        <strain evidence="2">Rmic-2018</strain>
    </source>
</reference>
<evidence type="ECO:0000313" key="3">
    <source>
        <dbReference type="Proteomes" id="UP000821866"/>
    </source>
</evidence>
<evidence type="ECO:0000256" key="1">
    <source>
        <dbReference type="SAM" id="MobiDB-lite"/>
    </source>
</evidence>